<reference evidence="1 2" key="1">
    <citation type="submission" date="2015-01" db="EMBL/GenBank/DDBJ databases">
        <title>Draft genome of Vibrio mytili type strain CAIM 528.</title>
        <authorList>
            <person name="Gonzalez-Castillo A."/>
            <person name="Gomez-Gil B."/>
            <person name="Enciso-Ibarra J."/>
        </authorList>
    </citation>
    <scope>NUCLEOTIDE SEQUENCE [LARGE SCALE GENOMIC DNA]</scope>
    <source>
        <strain evidence="1 2">CAIM 528</strain>
    </source>
</reference>
<keyword evidence="2" id="KW-1185">Reference proteome</keyword>
<accession>A0A0C3EB84</accession>
<comment type="caution">
    <text evidence="1">The sequence shown here is derived from an EMBL/GenBank/DDBJ whole genome shotgun (WGS) entry which is preliminary data.</text>
</comment>
<sequence length="86" mass="9118">MSILISDGSETLDAATAISELPDSYTGHCSVVTINEEIVATVPNPQIAFSIACYAIGTEGGYGSVYVRPAKDGEILTHTDFDSWAY</sequence>
<dbReference type="EMBL" id="JXOK01000015">
    <property type="protein sequence ID" value="KIN11688.1"/>
    <property type="molecule type" value="Genomic_DNA"/>
</dbReference>
<protein>
    <submittedName>
        <fullName evidence="1">Uncharacterized protein</fullName>
    </submittedName>
</protein>
<gene>
    <name evidence="1" type="ORF">SU60_06370</name>
</gene>
<dbReference type="RefSeq" id="WP_014386658.1">
    <property type="nucleotide sequence ID" value="NZ_CBCRVP010000007.1"/>
</dbReference>
<evidence type="ECO:0000313" key="2">
    <source>
        <dbReference type="Proteomes" id="UP000031977"/>
    </source>
</evidence>
<evidence type="ECO:0000313" key="1">
    <source>
        <dbReference type="EMBL" id="KIN11688.1"/>
    </source>
</evidence>
<dbReference type="Proteomes" id="UP000031977">
    <property type="component" value="Unassembled WGS sequence"/>
</dbReference>
<proteinExistence type="predicted"/>
<dbReference type="GeneID" id="83585831"/>
<name>A0A0C3EB84_9VIBR</name>
<dbReference type="OrthoDB" id="5876830at2"/>
<organism evidence="1 2">
    <name type="scientific">Vibrio mytili</name>
    <dbReference type="NCBI Taxonomy" id="50718"/>
    <lineage>
        <taxon>Bacteria</taxon>
        <taxon>Pseudomonadati</taxon>
        <taxon>Pseudomonadota</taxon>
        <taxon>Gammaproteobacteria</taxon>
        <taxon>Vibrionales</taxon>
        <taxon>Vibrionaceae</taxon>
        <taxon>Vibrio</taxon>
    </lineage>
</organism>
<dbReference type="AlphaFoldDB" id="A0A0C3EB84"/>